<dbReference type="EMBL" id="CP003326">
    <property type="protein sequence ID" value="AFS77298.1"/>
    <property type="molecule type" value="Genomic_DNA"/>
</dbReference>
<accession>K0ATX7</accession>
<dbReference type="AlphaFoldDB" id="K0ATX7"/>
<proteinExistence type="predicted"/>
<protein>
    <submittedName>
        <fullName evidence="1">YibE/F family protein</fullName>
    </submittedName>
</protein>
<dbReference type="PATRIC" id="fig|1128398.3.peg.222"/>
<dbReference type="Pfam" id="PF07907">
    <property type="entry name" value="YibE_F"/>
    <property type="match status" value="1"/>
</dbReference>
<dbReference type="eggNOG" id="COG5438">
    <property type="taxonomic scope" value="Bacteria"/>
</dbReference>
<dbReference type="STRING" id="1128398.Curi_c02180"/>
<dbReference type="PANTHER" id="PTHR41771:SF1">
    <property type="entry name" value="MEMBRANE PROTEIN"/>
    <property type="match status" value="1"/>
</dbReference>
<dbReference type="HOGENOM" id="CLU_028166_4_0_9"/>
<reference evidence="1 2" key="1">
    <citation type="journal article" date="2012" name="PLoS ONE">
        <title>The purine-utilizing bacterium Clostridium acidurici 9a: a genome-guided metabolic reconsideration.</title>
        <authorList>
            <person name="Hartwich K."/>
            <person name="Poehlein A."/>
            <person name="Daniel R."/>
        </authorList>
    </citation>
    <scope>NUCLEOTIDE SEQUENCE [LARGE SCALE GENOMIC DNA]</scope>
    <source>
        <strain evidence="2">ATCC 7906 / DSM 604 / BCRC 14475 / CIP 104303 / KCTC 5404 / NCIMB 10678 / 9a</strain>
    </source>
</reference>
<name>K0ATX7_GOTA9</name>
<dbReference type="InterPro" id="IPR012507">
    <property type="entry name" value="YibE_F"/>
</dbReference>
<dbReference type="KEGG" id="cad:Curi_c02180"/>
<evidence type="ECO:0000313" key="1">
    <source>
        <dbReference type="EMBL" id="AFS77298.1"/>
    </source>
</evidence>
<evidence type="ECO:0000313" key="2">
    <source>
        <dbReference type="Proteomes" id="UP000006094"/>
    </source>
</evidence>
<keyword evidence="2" id="KW-1185">Reference proteome</keyword>
<sequence>MIKILKNADRKEVAFTISFIIILAILSIIPTGFEKAIYFNSEGVRAKVISTDNSGIYKTGIINQGSQICLIEIETGTHKGEQIEGTNLLIGKLEFDKIFQVGDKAWVLLEFDEEDNIILGNMIDHYRINKEIILIGLFALTIIIFSGFTGVRTLLSFAFALLSIWKILIPLMLKGLNPLLIALIVGNILTIATLLLVAGFTKKAYAAILSSIVCSLVTCILAITFGNLFKIHGAVMQWSESLLYAGFMNLNLTAIFQSGIYLASSGAILDLAIDISSALEEIVRNNPNVSKKDLVKSGLNIGKSVVGSQTTTLLLAYMGSYITVMMVYMAQGTPMMNILNSKTISAEILHTFVGCIGLVLVSPLTSLICGFIYDKEISWEKYSSLN</sequence>
<organism evidence="1 2">
    <name type="scientific">Gottschalkia acidurici (strain ATCC 7906 / DSM 604 / BCRC 14475 / CIP 104303 / KCTC 5404 / NCIMB 10678 / 9a)</name>
    <name type="common">Clostridium acidurici</name>
    <dbReference type="NCBI Taxonomy" id="1128398"/>
    <lineage>
        <taxon>Bacteria</taxon>
        <taxon>Bacillati</taxon>
        <taxon>Bacillota</taxon>
        <taxon>Tissierellia</taxon>
        <taxon>Tissierellales</taxon>
        <taxon>Gottschalkiaceae</taxon>
        <taxon>Gottschalkia</taxon>
    </lineage>
</organism>
<dbReference type="RefSeq" id="WP_014966435.1">
    <property type="nucleotide sequence ID" value="NC_018664.1"/>
</dbReference>
<dbReference type="PANTHER" id="PTHR41771">
    <property type="entry name" value="MEMBRANE PROTEIN-RELATED"/>
    <property type="match status" value="1"/>
</dbReference>
<dbReference type="Proteomes" id="UP000006094">
    <property type="component" value="Chromosome"/>
</dbReference>
<gene>
    <name evidence="1" type="ordered locus">Curi_c02180</name>
</gene>